<dbReference type="EMBL" id="JAEHOC010000041">
    <property type="protein sequence ID" value="KAG2427316.1"/>
    <property type="molecule type" value="Genomic_DNA"/>
</dbReference>
<dbReference type="Proteomes" id="UP000650467">
    <property type="component" value="Unassembled WGS sequence"/>
</dbReference>
<gene>
    <name evidence="1" type="ORF">HXX76_012511</name>
</gene>
<organism evidence="1 2">
    <name type="scientific">Chlamydomonas incerta</name>
    <dbReference type="NCBI Taxonomy" id="51695"/>
    <lineage>
        <taxon>Eukaryota</taxon>
        <taxon>Viridiplantae</taxon>
        <taxon>Chlorophyta</taxon>
        <taxon>core chlorophytes</taxon>
        <taxon>Chlorophyceae</taxon>
        <taxon>CS clade</taxon>
        <taxon>Chlamydomonadales</taxon>
        <taxon>Chlamydomonadaceae</taxon>
        <taxon>Chlamydomonas</taxon>
    </lineage>
</organism>
<evidence type="ECO:0000313" key="2">
    <source>
        <dbReference type="Proteomes" id="UP000650467"/>
    </source>
</evidence>
<dbReference type="AlphaFoldDB" id="A0A835VW46"/>
<sequence length="73" mass="8520">MSYYDFDDLAEEESNIWEDFYDDEDRIDGFQDEWLDDPYDSPFPKPPRPAKAAADAAPSLTQMYFGGKAYESY</sequence>
<accession>A0A835VW46</accession>
<evidence type="ECO:0000313" key="1">
    <source>
        <dbReference type="EMBL" id="KAG2427316.1"/>
    </source>
</evidence>
<proteinExistence type="predicted"/>
<protein>
    <submittedName>
        <fullName evidence="1">Uncharacterized protein</fullName>
    </submittedName>
</protein>
<name>A0A835VW46_CHLIN</name>
<comment type="caution">
    <text evidence="1">The sequence shown here is derived from an EMBL/GenBank/DDBJ whole genome shotgun (WGS) entry which is preliminary data.</text>
</comment>
<keyword evidence="2" id="KW-1185">Reference proteome</keyword>
<reference evidence="1" key="1">
    <citation type="journal article" date="2020" name="bioRxiv">
        <title>Comparative genomics of Chlamydomonas.</title>
        <authorList>
            <person name="Craig R.J."/>
            <person name="Hasan A.R."/>
            <person name="Ness R.W."/>
            <person name="Keightley P.D."/>
        </authorList>
    </citation>
    <scope>NUCLEOTIDE SEQUENCE</scope>
    <source>
        <strain evidence="1">SAG 7.73</strain>
    </source>
</reference>